<evidence type="ECO:0000256" key="3">
    <source>
        <dbReference type="ARBA" id="ARBA00022676"/>
    </source>
</evidence>
<keyword evidence="14" id="KW-1185">Reference proteome</keyword>
<dbReference type="PANTHER" id="PTHR11987:SF53">
    <property type="entry name" value="ALPHA-2,8-SIALYLTRANSFERASE 8F-LIKE"/>
    <property type="match status" value="1"/>
</dbReference>
<evidence type="ECO:0000256" key="5">
    <source>
        <dbReference type="ARBA" id="ARBA00022692"/>
    </source>
</evidence>
<dbReference type="InterPro" id="IPR038578">
    <property type="entry name" value="GT29-like_sf"/>
</dbReference>
<protein>
    <submittedName>
        <fullName evidence="13">Uncharacterized protein</fullName>
    </submittedName>
</protein>
<dbReference type="AlphaFoldDB" id="A0AAE0BQ43"/>
<comment type="similarity">
    <text evidence="2">Belongs to the glycosyltransferase 29 family.</text>
</comment>
<gene>
    <name evidence="13" type="ORF">CYMTET_49486</name>
</gene>
<keyword evidence="4" id="KW-0808">Transferase</keyword>
<feature type="compositionally biased region" description="Low complexity" evidence="11">
    <location>
        <begin position="168"/>
        <end position="184"/>
    </location>
</feature>
<evidence type="ECO:0000256" key="4">
    <source>
        <dbReference type="ARBA" id="ARBA00022679"/>
    </source>
</evidence>
<dbReference type="InterPro" id="IPR001675">
    <property type="entry name" value="Glyco_trans_29"/>
</dbReference>
<dbReference type="GO" id="GO:0006491">
    <property type="term" value="P:N-glycan processing"/>
    <property type="evidence" value="ECO:0007669"/>
    <property type="project" value="TreeGrafter"/>
</dbReference>
<name>A0AAE0BQ43_9CHLO</name>
<evidence type="ECO:0000256" key="2">
    <source>
        <dbReference type="ARBA" id="ARBA00006003"/>
    </source>
</evidence>
<keyword evidence="8" id="KW-0333">Golgi apparatus</keyword>
<evidence type="ECO:0000313" key="13">
    <source>
        <dbReference type="EMBL" id="KAK3240691.1"/>
    </source>
</evidence>
<evidence type="ECO:0000256" key="8">
    <source>
        <dbReference type="ARBA" id="ARBA00023034"/>
    </source>
</evidence>
<dbReference type="PANTHER" id="PTHR11987">
    <property type="entry name" value="ALPHA-2,8-SIALYLTRANSFERASE"/>
    <property type="match status" value="1"/>
</dbReference>
<feature type="signal peptide" evidence="12">
    <location>
        <begin position="1"/>
        <end position="28"/>
    </location>
</feature>
<evidence type="ECO:0000256" key="1">
    <source>
        <dbReference type="ARBA" id="ARBA00004323"/>
    </source>
</evidence>
<dbReference type="Gene3D" id="3.90.1480.20">
    <property type="entry name" value="Glycosyl transferase family 29"/>
    <property type="match status" value="1"/>
</dbReference>
<dbReference type="Pfam" id="PF00777">
    <property type="entry name" value="Glyco_transf_29"/>
    <property type="match status" value="1"/>
</dbReference>
<keyword evidence="3" id="KW-0328">Glycosyltransferase</keyword>
<feature type="region of interest" description="Disordered" evidence="11">
    <location>
        <begin position="108"/>
        <end position="212"/>
    </location>
</feature>
<keyword evidence="10" id="KW-0325">Glycoprotein</keyword>
<comment type="subcellular location">
    <subcellularLocation>
        <location evidence="1">Golgi apparatus membrane</location>
        <topology evidence="1">Single-pass type II membrane protein</topology>
    </subcellularLocation>
</comment>
<proteinExistence type="inferred from homology"/>
<evidence type="ECO:0000313" key="14">
    <source>
        <dbReference type="Proteomes" id="UP001190700"/>
    </source>
</evidence>
<feature type="chain" id="PRO_5042143513" evidence="12">
    <location>
        <begin position="29"/>
        <end position="562"/>
    </location>
</feature>
<keyword evidence="5" id="KW-0812">Transmembrane</keyword>
<feature type="compositionally biased region" description="Basic residues" evidence="11">
    <location>
        <begin position="199"/>
        <end position="212"/>
    </location>
</feature>
<dbReference type="Proteomes" id="UP001190700">
    <property type="component" value="Unassembled WGS sequence"/>
</dbReference>
<dbReference type="GO" id="GO:0003828">
    <property type="term" value="F:alpha-N-acetylneuraminate alpha-2,8-sialyltransferase activity"/>
    <property type="evidence" value="ECO:0007669"/>
    <property type="project" value="TreeGrafter"/>
</dbReference>
<dbReference type="GO" id="GO:0009311">
    <property type="term" value="P:oligosaccharide metabolic process"/>
    <property type="evidence" value="ECO:0007669"/>
    <property type="project" value="TreeGrafter"/>
</dbReference>
<comment type="caution">
    <text evidence="13">The sequence shown here is derived from an EMBL/GenBank/DDBJ whole genome shotgun (WGS) entry which is preliminary data.</text>
</comment>
<accession>A0AAE0BQ43</accession>
<keyword evidence="6" id="KW-0735">Signal-anchor</keyword>
<organism evidence="13 14">
    <name type="scientific">Cymbomonas tetramitiformis</name>
    <dbReference type="NCBI Taxonomy" id="36881"/>
    <lineage>
        <taxon>Eukaryota</taxon>
        <taxon>Viridiplantae</taxon>
        <taxon>Chlorophyta</taxon>
        <taxon>Pyramimonadophyceae</taxon>
        <taxon>Pyramimonadales</taxon>
        <taxon>Pyramimonadaceae</taxon>
        <taxon>Cymbomonas</taxon>
    </lineage>
</organism>
<reference evidence="13 14" key="1">
    <citation type="journal article" date="2015" name="Genome Biol. Evol.">
        <title>Comparative Genomics of a Bacterivorous Green Alga Reveals Evolutionary Causalities and Consequences of Phago-Mixotrophic Mode of Nutrition.</title>
        <authorList>
            <person name="Burns J.A."/>
            <person name="Paasch A."/>
            <person name="Narechania A."/>
            <person name="Kim E."/>
        </authorList>
    </citation>
    <scope>NUCLEOTIDE SEQUENCE [LARGE SCALE GENOMIC DNA]</scope>
    <source>
        <strain evidence="13 14">PLY_AMNH</strain>
    </source>
</reference>
<evidence type="ECO:0000256" key="7">
    <source>
        <dbReference type="ARBA" id="ARBA00022989"/>
    </source>
</evidence>
<evidence type="ECO:0000256" key="10">
    <source>
        <dbReference type="ARBA" id="ARBA00023180"/>
    </source>
</evidence>
<dbReference type="EMBL" id="LGRX02033574">
    <property type="protein sequence ID" value="KAK3240691.1"/>
    <property type="molecule type" value="Genomic_DNA"/>
</dbReference>
<evidence type="ECO:0000256" key="12">
    <source>
        <dbReference type="SAM" id="SignalP"/>
    </source>
</evidence>
<evidence type="ECO:0000256" key="6">
    <source>
        <dbReference type="ARBA" id="ARBA00022968"/>
    </source>
</evidence>
<dbReference type="GO" id="GO:0000139">
    <property type="term" value="C:Golgi membrane"/>
    <property type="evidence" value="ECO:0007669"/>
    <property type="project" value="UniProtKB-SubCell"/>
</dbReference>
<sequence length="562" mass="60730">MAFHVFSFQHWCLLYTLWLPLPHWGVNAELDVRGNTWRPALAARRSGLARMPPALEATVDGNEECGRLRAAFTAWRDNRGGLASLRYSSARSGIVRVRRRKLDQELQSRGCVPFQEEEPGEAGAGPNSPSKAHGMRSQGPHPGRQSAVRTAPWPAMHEGPNPINSSGVDPDSANAAVPDAANAAGVGGEAHSREATGRKAMHVSRRGKSKPLTHRYTLGKNAKAVQVTGDETTEMDGEDEGIGGHDPAERGELAEDAGSGQQALLHEMRVPGRCYKSVSGRVATPSIMERVHSQRSLLKEMPDPAPKAIAKVSEALSQLPSCILATRSCAPPSFLSSIMREVPGTLAQGPPVQLIDLQPGSLGTCALVGSGDTILEKHFGGEIDAHDTVIRYNSPTSENYRRHVGSKTSFLIYKELYRSRGQEEASQLLDAASKPRAYILNQKQVLKHAPRLRFRGRPVLALGPDANKVDGIGAAVYTAYLEASGMSSHIGSKLRRATTGFKRALGIVASQLCSRIDMYGFSSGGGKYFARSSEPFSYHVLAAEHFAFRVLMAQQNVCVYGD</sequence>
<keyword evidence="9" id="KW-0472">Membrane</keyword>
<keyword evidence="12" id="KW-0732">Signal</keyword>
<dbReference type="InterPro" id="IPR050943">
    <property type="entry name" value="Glycosyltr_29_Sialyltrsf"/>
</dbReference>
<evidence type="ECO:0000256" key="11">
    <source>
        <dbReference type="SAM" id="MobiDB-lite"/>
    </source>
</evidence>
<keyword evidence="7" id="KW-1133">Transmembrane helix</keyword>
<evidence type="ECO:0000256" key="9">
    <source>
        <dbReference type="ARBA" id="ARBA00023136"/>
    </source>
</evidence>